<gene>
    <name evidence="1" type="ORF">L195_g023189</name>
</gene>
<sequence>MRKSVKGEAAAELDNFSFLAGGVGLLGGGTWLEFVITGDLGGEWFGECVAKKTPIRFSGQQIEYGSRDVFFRVGGWRGGVGVAETAVGVGGGDVRRVYDFTSRSLFAGQISDVWQWQPDPRQGYSIRGAYQLSTSQQLRMSMDIHGRI</sequence>
<proteinExistence type="predicted"/>
<organism evidence="1 2">
    <name type="scientific">Trifolium pratense</name>
    <name type="common">Red clover</name>
    <dbReference type="NCBI Taxonomy" id="57577"/>
    <lineage>
        <taxon>Eukaryota</taxon>
        <taxon>Viridiplantae</taxon>
        <taxon>Streptophyta</taxon>
        <taxon>Embryophyta</taxon>
        <taxon>Tracheophyta</taxon>
        <taxon>Spermatophyta</taxon>
        <taxon>Magnoliopsida</taxon>
        <taxon>eudicotyledons</taxon>
        <taxon>Gunneridae</taxon>
        <taxon>Pentapetalae</taxon>
        <taxon>rosids</taxon>
        <taxon>fabids</taxon>
        <taxon>Fabales</taxon>
        <taxon>Fabaceae</taxon>
        <taxon>Papilionoideae</taxon>
        <taxon>50 kb inversion clade</taxon>
        <taxon>NPAAA clade</taxon>
        <taxon>Hologalegina</taxon>
        <taxon>IRL clade</taxon>
        <taxon>Trifolieae</taxon>
        <taxon>Trifolium</taxon>
    </lineage>
</organism>
<evidence type="ECO:0000313" key="2">
    <source>
        <dbReference type="Proteomes" id="UP000236291"/>
    </source>
</evidence>
<accession>A0A2K3NA41</accession>
<name>A0A2K3NA41_TRIPR</name>
<dbReference type="AlphaFoldDB" id="A0A2K3NA41"/>
<reference evidence="1 2" key="2">
    <citation type="journal article" date="2017" name="Front. Plant Sci.">
        <title>Gene Classification and Mining of Molecular Markers Useful in Red Clover (Trifolium pratense) Breeding.</title>
        <authorList>
            <person name="Istvanek J."/>
            <person name="Dluhosova J."/>
            <person name="Dluhos P."/>
            <person name="Patkova L."/>
            <person name="Nedelnik J."/>
            <person name="Repkova J."/>
        </authorList>
    </citation>
    <scope>NUCLEOTIDE SEQUENCE [LARGE SCALE GENOMIC DNA]</scope>
    <source>
        <strain evidence="2">cv. Tatra</strain>
        <tissue evidence="1">Young leaves</tissue>
    </source>
</reference>
<evidence type="ECO:0000313" key="1">
    <source>
        <dbReference type="EMBL" id="PNX99917.1"/>
    </source>
</evidence>
<reference evidence="1 2" key="1">
    <citation type="journal article" date="2014" name="Am. J. Bot.">
        <title>Genome assembly and annotation for red clover (Trifolium pratense; Fabaceae).</title>
        <authorList>
            <person name="Istvanek J."/>
            <person name="Jaros M."/>
            <person name="Krenek A."/>
            <person name="Repkova J."/>
        </authorList>
    </citation>
    <scope>NUCLEOTIDE SEQUENCE [LARGE SCALE GENOMIC DNA]</scope>
    <source>
        <strain evidence="2">cv. Tatra</strain>
        <tissue evidence="1">Young leaves</tissue>
    </source>
</reference>
<dbReference type="EMBL" id="ASHM01018308">
    <property type="protein sequence ID" value="PNX99917.1"/>
    <property type="molecule type" value="Genomic_DNA"/>
</dbReference>
<comment type="caution">
    <text evidence="1">The sequence shown here is derived from an EMBL/GenBank/DDBJ whole genome shotgun (WGS) entry which is preliminary data.</text>
</comment>
<protein>
    <submittedName>
        <fullName evidence="1">Uncharacterized protein</fullName>
    </submittedName>
</protein>
<dbReference type="Proteomes" id="UP000236291">
    <property type="component" value="Unassembled WGS sequence"/>
</dbReference>